<evidence type="ECO:0000256" key="1">
    <source>
        <dbReference type="SAM" id="Phobius"/>
    </source>
</evidence>
<reference evidence="2" key="1">
    <citation type="submission" date="2011-10" db="EMBL/GenBank/DDBJ databases">
        <title>Provirophages and transpovirons: unique mobilome of giant viruses.</title>
        <authorList>
            <person name="Desnues C."/>
            <person name="LaScola B."/>
            <person name="Yutin N."/>
            <person name="Fournous G."/>
            <person name="Koonin E."/>
            <person name="Raoult D."/>
        </authorList>
    </citation>
    <scope>NUCLEOTIDE SEQUENCE</scope>
    <source>
        <strain evidence="2">Mv13-c7</strain>
    </source>
</reference>
<keyword evidence="1" id="KW-0472">Membrane</keyword>
<accession>H2EAK6</accession>
<sequence>MIIECVIQYITNSIFLFKLVKVIILGFSFRIKKLIPDPHALSGSIFNSPLGETVLPVLYSNLLSQAE</sequence>
<protein>
    <submittedName>
        <fullName evidence="2">Uncharacterized protein</fullName>
    </submittedName>
</protein>
<keyword evidence="1" id="KW-0812">Transmembrane</keyword>
<feature type="transmembrane region" description="Helical" evidence="1">
    <location>
        <begin position="6"/>
        <end position="29"/>
    </location>
</feature>
<keyword evidence="1" id="KW-1133">Transmembrane helix</keyword>
<evidence type="ECO:0000313" key="2">
    <source>
        <dbReference type="EMBL" id="AEX61429.1"/>
    </source>
</evidence>
<dbReference type="EMBL" id="JN885991">
    <property type="protein sequence ID" value="AEX61429.1"/>
    <property type="molecule type" value="Genomic_DNA"/>
</dbReference>
<name>H2EAK6_9VIRU</name>
<organism evidence="2">
    <name type="scientific">Megavirus courdo7</name>
    <dbReference type="NCBI Taxonomy" id="1128135"/>
    <lineage>
        <taxon>Viruses</taxon>
        <taxon>Varidnaviria</taxon>
        <taxon>Bamfordvirae</taxon>
        <taxon>Nucleocytoviricota</taxon>
        <taxon>Megaviricetes</taxon>
        <taxon>Imitervirales</taxon>
        <taxon>Mimiviridae</taxon>
        <taxon>Megamimivirinae</taxon>
        <taxon>Megavirus</taxon>
    </lineage>
</organism>
<proteinExistence type="predicted"/>
<gene>
    <name evidence="2" type="ORF">c7_R363</name>
</gene>